<proteinExistence type="predicted"/>
<organism evidence="2 3">
    <name type="scientific">Ilyodon furcidens</name>
    <name type="common">goldbreast splitfin</name>
    <dbReference type="NCBI Taxonomy" id="33524"/>
    <lineage>
        <taxon>Eukaryota</taxon>
        <taxon>Metazoa</taxon>
        <taxon>Chordata</taxon>
        <taxon>Craniata</taxon>
        <taxon>Vertebrata</taxon>
        <taxon>Euteleostomi</taxon>
        <taxon>Actinopterygii</taxon>
        <taxon>Neopterygii</taxon>
        <taxon>Teleostei</taxon>
        <taxon>Neoteleostei</taxon>
        <taxon>Acanthomorphata</taxon>
        <taxon>Ovalentaria</taxon>
        <taxon>Atherinomorphae</taxon>
        <taxon>Cyprinodontiformes</taxon>
        <taxon>Goodeidae</taxon>
        <taxon>Ilyodon</taxon>
    </lineage>
</organism>
<protein>
    <submittedName>
        <fullName evidence="2">Uncharacterized protein</fullName>
    </submittedName>
</protein>
<reference evidence="2 3" key="1">
    <citation type="submission" date="2021-06" db="EMBL/GenBank/DDBJ databases">
        <authorList>
            <person name="Palmer J.M."/>
        </authorList>
    </citation>
    <scope>NUCLEOTIDE SEQUENCE [LARGE SCALE GENOMIC DNA]</scope>
    <source>
        <strain evidence="3">if_2019</strain>
        <tissue evidence="2">Muscle</tissue>
    </source>
</reference>
<gene>
    <name evidence="2" type="ORF">ILYODFUR_004790</name>
</gene>
<evidence type="ECO:0000256" key="1">
    <source>
        <dbReference type="SAM" id="MobiDB-lite"/>
    </source>
</evidence>
<feature type="compositionally biased region" description="Basic and acidic residues" evidence="1">
    <location>
        <begin position="58"/>
        <end position="75"/>
    </location>
</feature>
<evidence type="ECO:0000313" key="2">
    <source>
        <dbReference type="EMBL" id="MEQ2239474.1"/>
    </source>
</evidence>
<keyword evidence="3" id="KW-1185">Reference proteome</keyword>
<feature type="region of interest" description="Disordered" evidence="1">
    <location>
        <begin position="1"/>
        <end position="88"/>
    </location>
</feature>
<dbReference type="EMBL" id="JAHRIQ010058196">
    <property type="protein sequence ID" value="MEQ2239474.1"/>
    <property type="molecule type" value="Genomic_DNA"/>
</dbReference>
<sequence length="108" mass="11865">MGEPQQQRKPGPHQPKPGYQQKLVPILEKTSGVSGRSGGMGERHKEGFGPTHAPMRCSPKDWHCPSGRTRGDSELRPWSQTGPAVGHPNAIHHLLVKPPLPRKGHLPR</sequence>
<comment type="caution">
    <text evidence="2">The sequence shown here is derived from an EMBL/GenBank/DDBJ whole genome shotgun (WGS) entry which is preliminary data.</text>
</comment>
<evidence type="ECO:0000313" key="3">
    <source>
        <dbReference type="Proteomes" id="UP001482620"/>
    </source>
</evidence>
<name>A0ABV0U3W4_9TELE</name>
<dbReference type="Proteomes" id="UP001482620">
    <property type="component" value="Unassembled WGS sequence"/>
</dbReference>
<accession>A0ABV0U3W4</accession>